<name>A0A1A2EQH4_MYCSD</name>
<dbReference type="AlphaFoldDB" id="A0A1A2EQH4"/>
<accession>A0A1A2EQH4</accession>
<dbReference type="Proteomes" id="UP000093985">
    <property type="component" value="Unassembled WGS sequence"/>
</dbReference>
<dbReference type="InterPro" id="IPR032710">
    <property type="entry name" value="NTF2-like_dom_sf"/>
</dbReference>
<evidence type="ECO:0000259" key="1">
    <source>
        <dbReference type="Pfam" id="PF12680"/>
    </source>
</evidence>
<dbReference type="OrthoDB" id="7064268at2"/>
<sequence>MARTPQEIFDHHLHALVARNVDELLTDYDDDSVLITPAGVAQGLAGIRAAFSQLSDALASAVFDIKTRTHHGDVLLIEWMLDSPGFQTDGVDTFVFGDDSIRVQTISQLVRAKD</sequence>
<dbReference type="Gene3D" id="3.10.450.50">
    <property type="match status" value="1"/>
</dbReference>
<evidence type="ECO:0000313" key="3">
    <source>
        <dbReference type="Proteomes" id="UP000093985"/>
    </source>
</evidence>
<protein>
    <submittedName>
        <fullName evidence="2">Polyketide cyclase</fullName>
    </submittedName>
</protein>
<feature type="domain" description="SnoaL-like" evidence="1">
    <location>
        <begin position="11"/>
        <end position="101"/>
    </location>
</feature>
<dbReference type="SUPFAM" id="SSF54427">
    <property type="entry name" value="NTF2-like"/>
    <property type="match status" value="1"/>
</dbReference>
<dbReference type="InterPro" id="IPR037401">
    <property type="entry name" value="SnoaL-like"/>
</dbReference>
<organism evidence="2 3">
    <name type="scientific">Mycolicibacter sinensis (strain JDM601)</name>
    <name type="common">Mycobacterium sinense</name>
    <dbReference type="NCBI Taxonomy" id="875328"/>
    <lineage>
        <taxon>Bacteria</taxon>
        <taxon>Bacillati</taxon>
        <taxon>Actinomycetota</taxon>
        <taxon>Actinomycetes</taxon>
        <taxon>Mycobacteriales</taxon>
        <taxon>Mycobacteriaceae</taxon>
        <taxon>Mycolicibacter</taxon>
    </lineage>
</organism>
<reference evidence="3" key="1">
    <citation type="submission" date="2016-06" db="EMBL/GenBank/DDBJ databases">
        <authorList>
            <person name="Sutton G."/>
            <person name="Brinkac L."/>
            <person name="Sanka R."/>
            <person name="Adams M."/>
            <person name="Lau E."/>
            <person name="Mehaffy C."/>
            <person name="Tameris M."/>
            <person name="Hatherill M."/>
            <person name="Hanekom W."/>
            <person name="Mahomed H."/>
            <person name="Mcshane H."/>
        </authorList>
    </citation>
    <scope>NUCLEOTIDE SEQUENCE [LARGE SCALE GENOMIC DNA]</scope>
    <source>
        <strain evidence="3">852014-51077_SCH5608930-a</strain>
    </source>
</reference>
<dbReference type="RefSeq" id="WP_064855776.1">
    <property type="nucleotide sequence ID" value="NZ_LZIM01000024.1"/>
</dbReference>
<evidence type="ECO:0000313" key="2">
    <source>
        <dbReference type="EMBL" id="OBG04188.1"/>
    </source>
</evidence>
<gene>
    <name evidence="2" type="ORF">A5771_12150</name>
</gene>
<proteinExistence type="predicted"/>
<dbReference type="EMBL" id="LZIN01000071">
    <property type="protein sequence ID" value="OBG04188.1"/>
    <property type="molecule type" value="Genomic_DNA"/>
</dbReference>
<comment type="caution">
    <text evidence="2">The sequence shown here is derived from an EMBL/GenBank/DDBJ whole genome shotgun (WGS) entry which is preliminary data.</text>
</comment>
<dbReference type="Pfam" id="PF12680">
    <property type="entry name" value="SnoaL_2"/>
    <property type="match status" value="1"/>
</dbReference>